<gene>
    <name evidence="1" type="ORF">BCR37DRAFT_378777</name>
</gene>
<keyword evidence="2" id="KW-1185">Reference proteome</keyword>
<name>A0A1Y2FLZ5_PROLT</name>
<accession>A0A1Y2FLZ5</accession>
<sequence>MRAGQKNILVCGLSDCQGFLQKVWRVRVQGAGTCEHNYGANVKSMSGNEGEDMATTANDSY</sequence>
<evidence type="ECO:0000313" key="2">
    <source>
        <dbReference type="Proteomes" id="UP000193685"/>
    </source>
</evidence>
<reference evidence="1 2" key="1">
    <citation type="submission" date="2016-07" db="EMBL/GenBank/DDBJ databases">
        <title>Pervasive Adenine N6-methylation of Active Genes in Fungi.</title>
        <authorList>
            <consortium name="DOE Joint Genome Institute"/>
            <person name="Mondo S.J."/>
            <person name="Dannebaum R.O."/>
            <person name="Kuo R.C."/>
            <person name="Labutti K."/>
            <person name="Haridas S."/>
            <person name="Kuo A."/>
            <person name="Salamov A."/>
            <person name="Ahrendt S.R."/>
            <person name="Lipzen A."/>
            <person name="Sullivan W."/>
            <person name="Andreopoulos W.B."/>
            <person name="Clum A."/>
            <person name="Lindquist E."/>
            <person name="Daum C."/>
            <person name="Ramamoorthy G.K."/>
            <person name="Gryganskyi A."/>
            <person name="Culley D."/>
            <person name="Magnuson J.K."/>
            <person name="James T.Y."/>
            <person name="O'Malley M.A."/>
            <person name="Stajich J.E."/>
            <person name="Spatafora J.W."/>
            <person name="Visel A."/>
            <person name="Grigoriev I.V."/>
        </authorList>
    </citation>
    <scope>NUCLEOTIDE SEQUENCE [LARGE SCALE GENOMIC DNA]</scope>
    <source>
        <strain evidence="1 2">12-1054</strain>
    </source>
</reference>
<feature type="non-terminal residue" evidence="1">
    <location>
        <position position="61"/>
    </location>
</feature>
<protein>
    <submittedName>
        <fullName evidence="1">Uncharacterized protein</fullName>
    </submittedName>
</protein>
<organism evidence="1 2">
    <name type="scientific">Protomyces lactucae-debilis</name>
    <dbReference type="NCBI Taxonomy" id="2754530"/>
    <lineage>
        <taxon>Eukaryota</taxon>
        <taxon>Fungi</taxon>
        <taxon>Dikarya</taxon>
        <taxon>Ascomycota</taxon>
        <taxon>Taphrinomycotina</taxon>
        <taxon>Taphrinomycetes</taxon>
        <taxon>Taphrinales</taxon>
        <taxon>Protomycetaceae</taxon>
        <taxon>Protomyces</taxon>
    </lineage>
</organism>
<dbReference type="Proteomes" id="UP000193685">
    <property type="component" value="Unassembled WGS sequence"/>
</dbReference>
<dbReference type="RefSeq" id="XP_040726090.1">
    <property type="nucleotide sequence ID" value="XM_040869122.1"/>
</dbReference>
<dbReference type="EMBL" id="MCFI01000007">
    <property type="protein sequence ID" value="ORY83795.1"/>
    <property type="molecule type" value="Genomic_DNA"/>
</dbReference>
<evidence type="ECO:0000313" key="1">
    <source>
        <dbReference type="EMBL" id="ORY83795.1"/>
    </source>
</evidence>
<proteinExistence type="predicted"/>
<dbReference type="AlphaFoldDB" id="A0A1Y2FLZ5"/>
<dbReference type="GeneID" id="63785721"/>
<comment type="caution">
    <text evidence="1">The sequence shown here is derived from an EMBL/GenBank/DDBJ whole genome shotgun (WGS) entry which is preliminary data.</text>
</comment>